<dbReference type="PaxDb" id="593117-TGAM_0528"/>
<dbReference type="eggNOG" id="arCOG10037">
    <property type="taxonomic scope" value="Archaea"/>
</dbReference>
<gene>
    <name evidence="1" type="ordered locus">TGAM_0528</name>
</gene>
<evidence type="ECO:0000313" key="2">
    <source>
        <dbReference type="Proteomes" id="UP000001488"/>
    </source>
</evidence>
<dbReference type="AlphaFoldDB" id="C5A468"/>
<dbReference type="KEGG" id="tga:TGAM_0528"/>
<dbReference type="STRING" id="593117.TGAM_0528"/>
<keyword evidence="2" id="KW-1185">Reference proteome</keyword>
<organism evidence="1 2">
    <name type="scientific">Thermococcus gammatolerans (strain DSM 15229 / JCM 11827 / EJ3)</name>
    <dbReference type="NCBI Taxonomy" id="593117"/>
    <lineage>
        <taxon>Archaea</taxon>
        <taxon>Methanobacteriati</taxon>
        <taxon>Methanobacteriota</taxon>
        <taxon>Thermococci</taxon>
        <taxon>Thermococcales</taxon>
        <taxon>Thermococcaceae</taxon>
        <taxon>Thermococcus</taxon>
    </lineage>
</organism>
<dbReference type="EMBL" id="CP001398">
    <property type="protein sequence ID" value="ACS33030.1"/>
    <property type="molecule type" value="Genomic_DNA"/>
</dbReference>
<reference evidence="1 2" key="1">
    <citation type="journal article" date="2007" name="Genome Biol.">
        <title>Genome analysis and genome-wide proteomics of Thermococcus gammatolerans, the most radioresistant organism known amongst the Archaea.</title>
        <authorList>
            <person name="Zivanovic Y."/>
            <person name="Armengaud J."/>
            <person name="Lagorce A."/>
            <person name="Leplat C."/>
            <person name="Guerin P."/>
            <person name="Dutertre M."/>
            <person name="Anthouard V."/>
            <person name="Forterre P."/>
            <person name="Wincker P."/>
            <person name="Confalonieri F."/>
        </authorList>
    </citation>
    <scope>NUCLEOTIDE SEQUENCE [LARGE SCALE GENOMIC DNA]</scope>
    <source>
        <strain evidence="2">DSM 15229 / JCM 11827 / EJ3</strain>
    </source>
</reference>
<name>C5A468_THEGJ</name>
<sequence>MVDMTEELMEILKRKYQFLGTMLESVDLTIRELKRSGDSEEVYNTMITFLGEFPTKRMLQIIAEEKNLGIKVKTREDAINVIKLLQ</sequence>
<dbReference type="HOGENOM" id="CLU_2490619_0_0_2"/>
<proteinExistence type="predicted"/>
<evidence type="ECO:0000313" key="1">
    <source>
        <dbReference type="EMBL" id="ACS33030.1"/>
    </source>
</evidence>
<dbReference type="PATRIC" id="fig|593117.10.peg.523"/>
<dbReference type="Proteomes" id="UP000001488">
    <property type="component" value="Chromosome"/>
</dbReference>
<protein>
    <submittedName>
        <fullName evidence="1">Uncharacterized protein</fullName>
    </submittedName>
</protein>
<accession>C5A468</accession>